<keyword evidence="10" id="KW-1185">Reference proteome</keyword>
<dbReference type="InterPro" id="IPR049083">
    <property type="entry name" value="TACO1_YebC_N"/>
</dbReference>
<dbReference type="Pfam" id="PF01709">
    <property type="entry name" value="Transcrip_reg"/>
    <property type="match status" value="1"/>
</dbReference>
<comment type="subcellular location">
    <subcellularLocation>
        <location evidence="6">Cytoplasm</location>
    </subcellularLocation>
</comment>
<evidence type="ECO:0000259" key="7">
    <source>
        <dbReference type="Pfam" id="PF01709"/>
    </source>
</evidence>
<dbReference type="RefSeq" id="WP_264139631.1">
    <property type="nucleotide sequence ID" value="NZ_JAOYOD010000001.1"/>
</dbReference>
<keyword evidence="3 6" id="KW-0805">Transcription regulation</keyword>
<name>A0ABT3CZV3_9BACT</name>
<dbReference type="Pfam" id="PF20772">
    <property type="entry name" value="TACO1_YebC_N"/>
    <property type="match status" value="1"/>
</dbReference>
<comment type="similarity">
    <text evidence="1 6">Belongs to the TACO1 family.</text>
</comment>
<organism evidence="9 10">
    <name type="scientific">Reichenbachiella ulvae</name>
    <dbReference type="NCBI Taxonomy" id="2980104"/>
    <lineage>
        <taxon>Bacteria</taxon>
        <taxon>Pseudomonadati</taxon>
        <taxon>Bacteroidota</taxon>
        <taxon>Cytophagia</taxon>
        <taxon>Cytophagales</taxon>
        <taxon>Reichenbachiellaceae</taxon>
        <taxon>Reichenbachiella</taxon>
    </lineage>
</organism>
<dbReference type="GO" id="GO:0003677">
    <property type="term" value="F:DNA binding"/>
    <property type="evidence" value="ECO:0007669"/>
    <property type="project" value="UniProtKB-KW"/>
</dbReference>
<dbReference type="NCBIfam" id="NF009044">
    <property type="entry name" value="PRK12378.1"/>
    <property type="match status" value="1"/>
</dbReference>
<dbReference type="NCBIfam" id="TIGR01033">
    <property type="entry name" value="YebC/PmpR family DNA-binding transcriptional regulator"/>
    <property type="match status" value="1"/>
</dbReference>
<accession>A0ABT3CZV3</accession>
<dbReference type="PANTHER" id="PTHR12532">
    <property type="entry name" value="TRANSLATIONAL ACTIVATOR OF CYTOCHROME C OXIDASE 1"/>
    <property type="match status" value="1"/>
</dbReference>
<dbReference type="HAMAP" id="MF_00693">
    <property type="entry name" value="Transcrip_reg_TACO1"/>
    <property type="match status" value="1"/>
</dbReference>
<dbReference type="Gene3D" id="1.10.10.200">
    <property type="match status" value="1"/>
</dbReference>
<evidence type="ECO:0000256" key="3">
    <source>
        <dbReference type="ARBA" id="ARBA00023015"/>
    </source>
</evidence>
<evidence type="ECO:0000313" key="10">
    <source>
        <dbReference type="Proteomes" id="UP001300692"/>
    </source>
</evidence>
<feature type="domain" description="TACO1/YebC-like second and third" evidence="7">
    <location>
        <begin position="82"/>
        <end position="238"/>
    </location>
</feature>
<dbReference type="InterPro" id="IPR026564">
    <property type="entry name" value="Transcrip_reg_TACO1-like_dom3"/>
</dbReference>
<dbReference type="Proteomes" id="UP001300692">
    <property type="component" value="Unassembled WGS sequence"/>
</dbReference>
<dbReference type="EMBL" id="JAOYOD010000001">
    <property type="protein sequence ID" value="MCV9388738.1"/>
    <property type="molecule type" value="Genomic_DNA"/>
</dbReference>
<evidence type="ECO:0000256" key="2">
    <source>
        <dbReference type="ARBA" id="ARBA00022490"/>
    </source>
</evidence>
<feature type="domain" description="TACO1/YebC-like N-terminal" evidence="8">
    <location>
        <begin position="5"/>
        <end position="76"/>
    </location>
</feature>
<evidence type="ECO:0000313" key="9">
    <source>
        <dbReference type="EMBL" id="MCV9388738.1"/>
    </source>
</evidence>
<keyword evidence="5 6" id="KW-0804">Transcription</keyword>
<evidence type="ECO:0000256" key="6">
    <source>
        <dbReference type="HAMAP-Rule" id="MF_00693"/>
    </source>
</evidence>
<dbReference type="InterPro" id="IPR029072">
    <property type="entry name" value="YebC-like"/>
</dbReference>
<sequence>MSGHSKWSTIKRKKGALDAKRGKMFSRLSKEITIAVKEGNSGDPEGNPRLRLAIQNAKGSNMPKDNIERAIKKGLGGDVESYIEQTFEGYAAHGVAVFVECLTDNQNRTVQEVRAAFNKCNGSLGTNGSLEFIFDRKGVFSLPLPEDMDQDEFQLEIIDAGAEDVVIEDAFITVFCQMEDFGSLNKKFEELGLSLENAELQRIPNTTKDLDDEGFKEVMKLIDILEDNDDVQKVWHNLEVGDGQEELLEN</sequence>
<dbReference type="Gene3D" id="3.30.70.980">
    <property type="match status" value="2"/>
</dbReference>
<evidence type="ECO:0000256" key="5">
    <source>
        <dbReference type="ARBA" id="ARBA00023163"/>
    </source>
</evidence>
<dbReference type="PANTHER" id="PTHR12532:SF6">
    <property type="entry name" value="TRANSCRIPTIONAL REGULATORY PROTEIN YEBC-RELATED"/>
    <property type="match status" value="1"/>
</dbReference>
<gene>
    <name evidence="9" type="ORF">N7U62_18810</name>
</gene>
<keyword evidence="4 6" id="KW-0238">DNA-binding</keyword>
<dbReference type="NCBIfam" id="NF001030">
    <property type="entry name" value="PRK00110.1"/>
    <property type="match status" value="1"/>
</dbReference>
<evidence type="ECO:0000256" key="1">
    <source>
        <dbReference type="ARBA" id="ARBA00008724"/>
    </source>
</evidence>
<comment type="caution">
    <text evidence="9">The sequence shown here is derived from an EMBL/GenBank/DDBJ whole genome shotgun (WGS) entry which is preliminary data.</text>
</comment>
<proteinExistence type="inferred from homology"/>
<dbReference type="InterPro" id="IPR017856">
    <property type="entry name" value="Integrase-like_N"/>
</dbReference>
<protein>
    <recommendedName>
        <fullName evidence="6">Probable transcriptional regulatory protein N7U62_18810</fullName>
    </recommendedName>
</protein>
<dbReference type="InterPro" id="IPR002876">
    <property type="entry name" value="Transcrip_reg_TACO1-like"/>
</dbReference>
<keyword evidence="2 6" id="KW-0963">Cytoplasm</keyword>
<reference evidence="9 10" key="1">
    <citation type="submission" date="2022-10" db="EMBL/GenBank/DDBJ databases">
        <title>Comparative genomics and taxonomic characterization of three novel marine species of genus Reichenbachiella exhibiting antioxidant and polysaccharide degradation activities.</title>
        <authorList>
            <person name="Muhammad N."/>
            <person name="Lee Y.-J."/>
            <person name="Ko J."/>
            <person name="Kim S.-G."/>
        </authorList>
    </citation>
    <scope>NUCLEOTIDE SEQUENCE [LARGE SCALE GENOMIC DNA]</scope>
    <source>
        <strain evidence="9 10">ABR2-5</strain>
    </source>
</reference>
<evidence type="ECO:0000256" key="4">
    <source>
        <dbReference type="ARBA" id="ARBA00023125"/>
    </source>
</evidence>
<evidence type="ECO:0000259" key="8">
    <source>
        <dbReference type="Pfam" id="PF20772"/>
    </source>
</evidence>
<dbReference type="SUPFAM" id="SSF75625">
    <property type="entry name" value="YebC-like"/>
    <property type="match status" value="1"/>
</dbReference>
<dbReference type="InterPro" id="IPR048300">
    <property type="entry name" value="TACO1_YebC-like_2nd/3rd_dom"/>
</dbReference>